<evidence type="ECO:0000256" key="2">
    <source>
        <dbReference type="SAM" id="Phobius"/>
    </source>
</evidence>
<comment type="caution">
    <text evidence="4">The sequence shown here is derived from an EMBL/GenBank/DDBJ whole genome shotgun (WGS) entry which is preliminary data.</text>
</comment>
<feature type="transmembrane region" description="Helical" evidence="2">
    <location>
        <begin position="279"/>
        <end position="300"/>
    </location>
</feature>
<feature type="domain" description="Saccharopine dehydrogenase NADP binding" evidence="3">
    <location>
        <begin position="7"/>
        <end position="140"/>
    </location>
</feature>
<dbReference type="PANTHER" id="PTHR12286">
    <property type="entry name" value="SACCHAROPINE DEHYDROGENASE-LIKE OXIDOREDUCTASE"/>
    <property type="match status" value="1"/>
</dbReference>
<dbReference type="FunFam" id="3.40.50.720:FF:000178">
    <property type="entry name" value="Saccharopine dehydrogenase-like oxidoreductase"/>
    <property type="match status" value="1"/>
</dbReference>
<keyword evidence="2" id="KW-1133">Transmembrane helix</keyword>
<accession>A0ABD0T3A4</accession>
<reference evidence="4 5" key="1">
    <citation type="submission" date="2024-06" db="EMBL/GenBank/DDBJ databases">
        <title>A chromosome-level genome assembly of beet webworm, Loxostege sticticalis.</title>
        <authorList>
            <person name="Zhang Y."/>
        </authorList>
    </citation>
    <scope>NUCLEOTIDE SEQUENCE [LARGE SCALE GENOMIC DNA]</scope>
    <source>
        <strain evidence="4">AQ028</strain>
        <tissue evidence="4">Male pupae</tissue>
    </source>
</reference>
<evidence type="ECO:0000313" key="4">
    <source>
        <dbReference type="EMBL" id="KAL0832385.1"/>
    </source>
</evidence>
<dbReference type="Proteomes" id="UP001549921">
    <property type="component" value="Unassembled WGS sequence"/>
</dbReference>
<comment type="similarity">
    <text evidence="1">Belongs to the saccharopine dehydrogenase family.</text>
</comment>
<dbReference type="InterPro" id="IPR051276">
    <property type="entry name" value="Saccharopine_DH-like_oxidrdct"/>
</dbReference>
<dbReference type="InterPro" id="IPR005097">
    <property type="entry name" value="Sacchrp_dh_NADP-bd"/>
</dbReference>
<dbReference type="SUPFAM" id="SSF51735">
    <property type="entry name" value="NAD(P)-binding Rossmann-fold domains"/>
    <property type="match status" value="1"/>
</dbReference>
<dbReference type="EMBL" id="JBEDNZ010000011">
    <property type="protein sequence ID" value="KAL0832385.1"/>
    <property type="molecule type" value="Genomic_DNA"/>
</dbReference>
<dbReference type="Pfam" id="PF03435">
    <property type="entry name" value="Sacchrp_dh_NADP"/>
    <property type="match status" value="1"/>
</dbReference>
<protein>
    <recommendedName>
        <fullName evidence="3">Saccharopine dehydrogenase NADP binding domain-containing protein</fullName>
    </recommendedName>
</protein>
<evidence type="ECO:0000313" key="5">
    <source>
        <dbReference type="Proteomes" id="UP001549921"/>
    </source>
</evidence>
<organism evidence="4 5">
    <name type="scientific">Loxostege sticticalis</name>
    <name type="common">Beet webworm moth</name>
    <dbReference type="NCBI Taxonomy" id="481309"/>
    <lineage>
        <taxon>Eukaryota</taxon>
        <taxon>Metazoa</taxon>
        <taxon>Ecdysozoa</taxon>
        <taxon>Arthropoda</taxon>
        <taxon>Hexapoda</taxon>
        <taxon>Insecta</taxon>
        <taxon>Pterygota</taxon>
        <taxon>Neoptera</taxon>
        <taxon>Endopterygota</taxon>
        <taxon>Lepidoptera</taxon>
        <taxon>Glossata</taxon>
        <taxon>Ditrysia</taxon>
        <taxon>Pyraloidea</taxon>
        <taxon>Crambidae</taxon>
        <taxon>Pyraustinae</taxon>
        <taxon>Loxostege</taxon>
    </lineage>
</organism>
<sequence length="428" mass="47792">MSKFDLVVFGATGFTGRKVVEELARGSKKYAGITWAVAGRTEKKLETVLQEVSKKTGADLSGVKTIIADVGDNDSLKGMCAQAKVLVNACGPYRMYGEPVVRAAIASKAHYVDVSGEPQFIETMQLEYAAQAREAGVFVVSACGFDSVPNDMGVLYLEQNFGGTLNSVESYISSVIAPEYAWDAFWHGSINYGTWESLVYSLAYIDELAPLRKKLFPTPLPPLKPKLLNRSAPHREHGRWCLPFLGADNSIVYRTQRQLYEAENKRPVQFRAYIKFPSLLYVAMLYFFGTFIVLFSKWNFTRQWLLNYPRLFSGGMVTRQGPPQHVMDNTKFQFKLIGRGWSAGQDVEGTRPEKTLVAKVSGRDPGYGFTAFALVQCALTMLRERDSMPKEGGVMTTGVAFQKTNLIKNLQNSDFDVKFELLESNDSK</sequence>
<proteinExistence type="inferred from homology"/>
<evidence type="ECO:0000256" key="1">
    <source>
        <dbReference type="ARBA" id="ARBA00038048"/>
    </source>
</evidence>
<evidence type="ECO:0000259" key="3">
    <source>
        <dbReference type="Pfam" id="PF03435"/>
    </source>
</evidence>
<dbReference type="InterPro" id="IPR036291">
    <property type="entry name" value="NAD(P)-bd_dom_sf"/>
</dbReference>
<gene>
    <name evidence="4" type="ORF">ABMA28_001810</name>
</gene>
<keyword evidence="2" id="KW-0812">Transmembrane</keyword>
<dbReference type="Gene3D" id="3.40.50.720">
    <property type="entry name" value="NAD(P)-binding Rossmann-like Domain"/>
    <property type="match status" value="1"/>
</dbReference>
<dbReference type="PANTHER" id="PTHR12286:SF5">
    <property type="entry name" value="SACCHAROPINE DEHYDROGENASE-LIKE OXIDOREDUCTASE"/>
    <property type="match status" value="1"/>
</dbReference>
<name>A0ABD0T3A4_LOXSC</name>
<dbReference type="AlphaFoldDB" id="A0ABD0T3A4"/>
<keyword evidence="2" id="KW-0472">Membrane</keyword>